<evidence type="ECO:0000313" key="1">
    <source>
        <dbReference type="EMBL" id="RKR80494.1"/>
    </source>
</evidence>
<dbReference type="RefSeq" id="WP_040625877.1">
    <property type="nucleotide sequence ID" value="NZ_RBKU01000001.1"/>
</dbReference>
<name>A0A495IWT2_9SPHI</name>
<organism evidence="1 2">
    <name type="scientific">Mucilaginibacter gracilis</name>
    <dbReference type="NCBI Taxonomy" id="423350"/>
    <lineage>
        <taxon>Bacteria</taxon>
        <taxon>Pseudomonadati</taxon>
        <taxon>Bacteroidota</taxon>
        <taxon>Sphingobacteriia</taxon>
        <taxon>Sphingobacteriales</taxon>
        <taxon>Sphingobacteriaceae</taxon>
        <taxon>Mucilaginibacter</taxon>
    </lineage>
</organism>
<accession>A0A495IWT2</accession>
<dbReference type="OrthoDB" id="9823656at2"/>
<comment type="caution">
    <text evidence="1">The sequence shown here is derived from an EMBL/GenBank/DDBJ whole genome shotgun (WGS) entry which is preliminary data.</text>
</comment>
<protein>
    <submittedName>
        <fullName evidence="1">Uncharacterized protein</fullName>
    </submittedName>
</protein>
<dbReference type="Proteomes" id="UP000268007">
    <property type="component" value="Unassembled WGS sequence"/>
</dbReference>
<dbReference type="EMBL" id="RBKU01000001">
    <property type="protein sequence ID" value="RKR80494.1"/>
    <property type="molecule type" value="Genomic_DNA"/>
</dbReference>
<reference evidence="1 2" key="1">
    <citation type="submission" date="2018-10" db="EMBL/GenBank/DDBJ databases">
        <title>Genomic Encyclopedia of Archaeal and Bacterial Type Strains, Phase II (KMG-II): from individual species to whole genera.</title>
        <authorList>
            <person name="Goeker M."/>
        </authorList>
    </citation>
    <scope>NUCLEOTIDE SEQUENCE [LARGE SCALE GENOMIC DNA]</scope>
    <source>
        <strain evidence="1 2">DSM 18602</strain>
    </source>
</reference>
<dbReference type="AlphaFoldDB" id="A0A495IWT2"/>
<evidence type="ECO:0000313" key="2">
    <source>
        <dbReference type="Proteomes" id="UP000268007"/>
    </source>
</evidence>
<proteinExistence type="predicted"/>
<gene>
    <name evidence="1" type="ORF">BDD43_0614</name>
</gene>
<keyword evidence="2" id="KW-1185">Reference proteome</keyword>
<sequence length="147" mass="17162">MNNYLKIFASMLRNKLIPDTEVAEAITLFVSKKEFVNDPVDRQALIDNGYDKELYKKLFVEPNREYYKVWEEINSFSGTYRQYIEFMPLTKEVVEFVCTELAKSYNPYFLAQTLEDLFTKNMVKKQEFKDIAAAEGITLPSNLPSLA</sequence>